<gene>
    <name evidence="3" type="ORF">CCAN12_600043</name>
    <name evidence="2" type="ORF">CGC54_10335</name>
</gene>
<dbReference type="GeneID" id="69581357"/>
<dbReference type="AlphaFoldDB" id="A0A0B7HCP9"/>
<evidence type="ECO:0000313" key="5">
    <source>
        <dbReference type="Proteomes" id="UP000243753"/>
    </source>
</evidence>
<protein>
    <recommendedName>
        <fullName evidence="6">Membrane-binding protein</fullName>
    </recommendedName>
</protein>
<keyword evidence="1" id="KW-0175">Coiled coil</keyword>
<dbReference type="Proteomes" id="UP000044026">
    <property type="component" value="Unassembled WGS sequence"/>
</dbReference>
<feature type="coiled-coil region" evidence="1">
    <location>
        <begin position="41"/>
        <end position="75"/>
    </location>
</feature>
<evidence type="ECO:0008006" key="6">
    <source>
        <dbReference type="Google" id="ProtNLM"/>
    </source>
</evidence>
<reference evidence="3 4" key="1">
    <citation type="submission" date="2015-01" db="EMBL/GenBank/DDBJ databases">
        <authorList>
            <person name="Xiang T."/>
            <person name="Song Y."/>
            <person name="Huang L."/>
            <person name="Wang B."/>
            <person name="Wu P."/>
        </authorList>
    </citation>
    <scope>NUCLEOTIDE SEQUENCE [LARGE SCALE GENOMIC DNA]</scope>
    <source>
        <strain evidence="3 4">Cc12</strain>
    </source>
</reference>
<evidence type="ECO:0000256" key="1">
    <source>
        <dbReference type="SAM" id="Coils"/>
    </source>
</evidence>
<reference evidence="5" key="3">
    <citation type="submission" date="2017-06" db="EMBL/GenBank/DDBJ databases">
        <title>Capnocytophaga spp. assemblies.</title>
        <authorList>
            <person name="Gulvik C.A."/>
        </authorList>
    </citation>
    <scope>NUCLEOTIDE SEQUENCE [LARGE SCALE GENOMIC DNA]</scope>
    <source>
        <strain evidence="5">H3936</strain>
    </source>
</reference>
<dbReference type="Proteomes" id="UP000243753">
    <property type="component" value="Chromosome"/>
</dbReference>
<accession>A0A0B7HCP9</accession>
<organism evidence="3 4">
    <name type="scientific">Capnocytophaga canimorsus</name>
    <dbReference type="NCBI Taxonomy" id="28188"/>
    <lineage>
        <taxon>Bacteria</taxon>
        <taxon>Pseudomonadati</taxon>
        <taxon>Bacteroidota</taxon>
        <taxon>Flavobacteriia</taxon>
        <taxon>Flavobacteriales</taxon>
        <taxon>Flavobacteriaceae</taxon>
        <taxon>Capnocytophaga</taxon>
    </lineage>
</organism>
<dbReference type="OMA" id="PNETWRE"/>
<evidence type="ECO:0000313" key="2">
    <source>
        <dbReference type="EMBL" id="ATA94701.1"/>
    </source>
</evidence>
<sequence>MSSSKPKKSYAETISQAQVMATGLTNQATEVAKRGIDSDFIQKLERTRTEAIALNDEQERLKAELKTKTEELDGKMKALTAMLSEAKKIVKIAMPQAGWREFGIEDKR</sequence>
<proteinExistence type="predicted"/>
<dbReference type="EMBL" id="CP022389">
    <property type="protein sequence ID" value="ATA94701.1"/>
    <property type="molecule type" value="Genomic_DNA"/>
</dbReference>
<evidence type="ECO:0000313" key="4">
    <source>
        <dbReference type="Proteomes" id="UP000044026"/>
    </source>
</evidence>
<reference evidence="2" key="2">
    <citation type="journal article" date="2017" name="Genome Announc.">
        <title>Twelve Complete Reference Genomes of Clinical Isolates in the Capnocytophaga Genus.</title>
        <authorList>
            <person name="Villarma A."/>
            <person name="Gulvik C.A."/>
            <person name="Rowe L.A."/>
            <person name="Sheth M."/>
            <person name="Juieng P."/>
            <person name="Nicholson A.C."/>
            <person name="Loparev V.N."/>
            <person name="McQuiston J.R."/>
        </authorList>
    </citation>
    <scope>NUCLEOTIDE SEQUENCE</scope>
    <source>
        <strain evidence="2">H3936</strain>
    </source>
</reference>
<evidence type="ECO:0000313" key="3">
    <source>
        <dbReference type="EMBL" id="CEN35338.1"/>
    </source>
</evidence>
<dbReference type="RefSeq" id="WP_013996774.1">
    <property type="nucleotide sequence ID" value="NZ_CP022382.1"/>
</dbReference>
<name>A0A0B7HCP9_9FLAO</name>
<dbReference type="EMBL" id="CDOE01000057">
    <property type="protein sequence ID" value="CEN35338.1"/>
    <property type="molecule type" value="Genomic_DNA"/>
</dbReference>